<comment type="caution">
    <text evidence="1">The sequence shown here is derived from an EMBL/GenBank/DDBJ whole genome shotgun (WGS) entry which is preliminary data.</text>
</comment>
<evidence type="ECO:0008006" key="3">
    <source>
        <dbReference type="Google" id="ProtNLM"/>
    </source>
</evidence>
<organism evidence="1 2">
    <name type="scientific">Fundicoccus ignavus</name>
    <dbReference type="NCBI Taxonomy" id="2664442"/>
    <lineage>
        <taxon>Bacteria</taxon>
        <taxon>Bacillati</taxon>
        <taxon>Bacillota</taxon>
        <taxon>Bacilli</taxon>
        <taxon>Lactobacillales</taxon>
        <taxon>Aerococcaceae</taxon>
        <taxon>Fundicoccus</taxon>
    </lineage>
</organism>
<sequence>MCGFVSRHRARDLKLPNKRKKILDAIENDLSSDDNVLAFFYGGSVGNKNTDVYSDIDLRIVIKPNKIKEYVLNKKNHAKNWGNVLYYENLDPYSIYTIAHYDCFVKVDIFYFSPDDIQPSTWLKNIKIIKDNEGLMTDILKQSMVLSYKPSVDEFDNWRTKFFAYLHEAYRRAMRQEYYYALDCIDKLRLSIVTAWYMHLGIQPNTFGDWAKYEDDRSELREWQKSLLKSWECGRNTEEIINVMKSIVLEFKNLHSSLCELLEIEEDLKWVNKIVSMVL</sequence>
<dbReference type="AlphaFoldDB" id="A0A844BYI6"/>
<dbReference type="Gene3D" id="3.30.460.10">
    <property type="entry name" value="Beta Polymerase, domain 2"/>
    <property type="match status" value="1"/>
</dbReference>
<dbReference type="RefSeq" id="WP_153832153.1">
    <property type="nucleotide sequence ID" value="NZ_WJQT01000006.1"/>
</dbReference>
<dbReference type="InterPro" id="IPR043519">
    <property type="entry name" value="NT_sf"/>
</dbReference>
<dbReference type="SUPFAM" id="SSF81301">
    <property type="entry name" value="Nucleotidyltransferase"/>
    <property type="match status" value="1"/>
</dbReference>
<evidence type="ECO:0000313" key="1">
    <source>
        <dbReference type="EMBL" id="MRJ47064.1"/>
    </source>
</evidence>
<dbReference type="InterPro" id="IPR007530">
    <property type="entry name" value="Aminoglycoside_adenylylTfrase"/>
</dbReference>
<proteinExistence type="predicted"/>
<accession>A0A844BYI6</accession>
<dbReference type="Proteomes" id="UP000440066">
    <property type="component" value="Unassembled WGS sequence"/>
</dbReference>
<dbReference type="EMBL" id="WJQT01000006">
    <property type="protein sequence ID" value="MRJ47064.1"/>
    <property type="molecule type" value="Genomic_DNA"/>
</dbReference>
<protein>
    <recommendedName>
        <fullName evidence="3">Nucleotidyltransferase domain-containing protein</fullName>
    </recommendedName>
</protein>
<evidence type="ECO:0000313" key="2">
    <source>
        <dbReference type="Proteomes" id="UP000440066"/>
    </source>
</evidence>
<name>A0A844BYI6_9LACT</name>
<dbReference type="Pfam" id="PF04439">
    <property type="entry name" value="Adenyl_transf"/>
    <property type="match status" value="1"/>
</dbReference>
<reference evidence="1 2" key="1">
    <citation type="submission" date="2019-11" db="EMBL/GenBank/DDBJ databases">
        <title>Characterisation of Fundicoccus ignavus gen. nov. sp. nov., a novel genus of the family Aerococcaceae from bulk tank milk.</title>
        <authorList>
            <person name="Siebert A."/>
            <person name="Huptas C."/>
            <person name="Wenning M."/>
            <person name="Scherer S."/>
            <person name="Doll E.V."/>
        </authorList>
    </citation>
    <scope>NUCLEOTIDE SEQUENCE [LARGE SCALE GENOMIC DNA]</scope>
    <source>
        <strain evidence="1 2">DSM 109652</strain>
    </source>
</reference>
<gene>
    <name evidence="1" type="ORF">GF867_05760</name>
</gene>